<organism evidence="1 2">
    <name type="scientific">Roseovarius pelagicus</name>
    <dbReference type="NCBI Taxonomy" id="2980108"/>
    <lineage>
        <taxon>Bacteria</taxon>
        <taxon>Pseudomonadati</taxon>
        <taxon>Pseudomonadota</taxon>
        <taxon>Alphaproteobacteria</taxon>
        <taxon>Rhodobacterales</taxon>
        <taxon>Roseobacteraceae</taxon>
        <taxon>Roseovarius</taxon>
    </lineage>
</organism>
<reference evidence="1" key="1">
    <citation type="submission" date="2022-10" db="EMBL/GenBank/DDBJ databases">
        <title>Roseovarius pelagicus sp. nov., isolated from Arctic seawater.</title>
        <authorList>
            <person name="Hong Y.W."/>
            <person name="Hwang C.Y."/>
        </authorList>
    </citation>
    <scope>NUCLEOTIDE SEQUENCE</scope>
    <source>
        <strain evidence="1">HL-MP18</strain>
    </source>
</reference>
<sequence>MIRYLRPSLVRQFLWVVRRDGVRTALTRACTYVMSRRRGVAPSDVPRTPNMGGDHYLSGIWRSLARSDAFHVIAAPAYVTRRRSIALIGDLNLPQCRKYRVEQLEEFWRLRDVELRYAHHQDVPRAVQILQDATHLMCYRLSGCGDVPMLLYEARRLRLPILYDIDDPLFSISAYETYANMTVLEPGLQAHFAAEAPRYLETMNGCDAVSVSTPGLADHARLYTSRPVFVRRNFADQATLRAGQQAMQASTDNEAAFRVAFASGSQGHEADFKIIEAELTAFLAADGNRRLMMLGHFERRHLPTAIARQTEWHSFTDYDTYLRTLAQADCVVMPLVGDPFNRCKSAVRAIDAAAVGTPAICSAVGDLPQVVRHDQTGFVARSSRDWGGSLNTLARDPGAARAMGLRARRNLEQHWSAQAAPHIVDPDLMDWVLA</sequence>
<protein>
    <submittedName>
        <fullName evidence="1">Glycosyltransferase</fullName>
        <ecNumber evidence="1">2.4.-.-</ecNumber>
    </submittedName>
</protein>
<dbReference type="Gene3D" id="3.40.50.2000">
    <property type="entry name" value="Glycogen Phosphorylase B"/>
    <property type="match status" value="1"/>
</dbReference>
<dbReference type="SUPFAM" id="SSF53756">
    <property type="entry name" value="UDP-Glycosyltransferase/glycogen phosphorylase"/>
    <property type="match status" value="1"/>
</dbReference>
<evidence type="ECO:0000313" key="1">
    <source>
        <dbReference type="EMBL" id="UXX81818.1"/>
    </source>
</evidence>
<dbReference type="GO" id="GO:0016757">
    <property type="term" value="F:glycosyltransferase activity"/>
    <property type="evidence" value="ECO:0007669"/>
    <property type="project" value="UniProtKB-KW"/>
</dbReference>
<keyword evidence="2" id="KW-1185">Reference proteome</keyword>
<gene>
    <name evidence="1" type="ORF">N7U68_11855</name>
</gene>
<dbReference type="EC" id="2.4.-.-" evidence="1"/>
<keyword evidence="1" id="KW-0328">Glycosyltransferase</keyword>
<name>A0ABY6D6U8_9RHOB</name>
<dbReference type="RefSeq" id="WP_263046927.1">
    <property type="nucleotide sequence ID" value="NZ_CP106738.1"/>
</dbReference>
<dbReference type="EMBL" id="CP106738">
    <property type="protein sequence ID" value="UXX81818.1"/>
    <property type="molecule type" value="Genomic_DNA"/>
</dbReference>
<dbReference type="Proteomes" id="UP001064087">
    <property type="component" value="Chromosome"/>
</dbReference>
<proteinExistence type="predicted"/>
<accession>A0ABY6D6U8</accession>
<evidence type="ECO:0000313" key="2">
    <source>
        <dbReference type="Proteomes" id="UP001064087"/>
    </source>
</evidence>
<dbReference type="Pfam" id="PF13692">
    <property type="entry name" value="Glyco_trans_1_4"/>
    <property type="match status" value="1"/>
</dbReference>
<keyword evidence="1" id="KW-0808">Transferase</keyword>